<feature type="transmembrane region" description="Helical" evidence="8">
    <location>
        <begin position="343"/>
        <end position="361"/>
    </location>
</feature>
<protein>
    <submittedName>
        <fullName evidence="10">Cytochrome c oxidase accessory protein CcoG</fullName>
    </submittedName>
</protein>
<keyword evidence="2" id="KW-0004">4Fe-4S</keyword>
<evidence type="ECO:0000256" key="3">
    <source>
        <dbReference type="ARBA" id="ARBA00022723"/>
    </source>
</evidence>
<evidence type="ECO:0000256" key="6">
    <source>
        <dbReference type="ARBA" id="ARBA00023014"/>
    </source>
</evidence>
<dbReference type="InterPro" id="IPR032879">
    <property type="entry name" value="FixG_C"/>
</dbReference>
<sequence length="485" mass="54453">MTNMDPKGLTRQPPKRLHAETQAVHPRAVDGRFRRLKWAVMTFCLAVYYITPWLRWHRGPYSPDQAVLIDLEHRRFYMFAIEIWPQEFYFVAGLLIMAGIGLFLVTSAVGRAWCGYACPQTVWTDLFQHVDRLIDGDRNAQMKLAKAPWGPAKIARRLGKWSIYLLISISTGGAWIFYFADAPTLAREFVTLQAPSIAYSTVFVLTCTTMWFGGFMREQVCIYMCPWPRIQSAMLDEKSLLVTYKDWRGEPRGKKSPTGAPLGDCIDCGLCAAVCPTGIDIREGPQIGCITCALCIDACDGVMEKTGRPRGLIDYVTLEDSARERQGLAATPHWKLIWHARTLIYLGIWSAIGAALLFALGTRQHLSIAVSKDRNPPYMILSSGDIRNAYAVRWKNMEGRPRKMQLTLDGPAGAKMWSEDMSKEMAARDLTRIIPADTTAPLRIYVTAPAGTHEGKLSFTLRALDQDGGEVSYATRFDAPDEDHD</sequence>
<feature type="transmembrane region" description="Helical" evidence="8">
    <location>
        <begin position="161"/>
        <end position="180"/>
    </location>
</feature>
<dbReference type="Pfam" id="PF11614">
    <property type="entry name" value="FixG_C"/>
    <property type="match status" value="1"/>
</dbReference>
<keyword evidence="8" id="KW-0472">Membrane</keyword>
<keyword evidence="5" id="KW-0408">Iron</keyword>
<evidence type="ECO:0000313" key="10">
    <source>
        <dbReference type="EMBL" id="WCT76873.1"/>
    </source>
</evidence>
<dbReference type="PROSITE" id="PS00198">
    <property type="entry name" value="4FE4S_FER_1"/>
    <property type="match status" value="1"/>
</dbReference>
<evidence type="ECO:0000313" key="11">
    <source>
        <dbReference type="Proteomes" id="UP001218231"/>
    </source>
</evidence>
<evidence type="ECO:0000256" key="1">
    <source>
        <dbReference type="ARBA" id="ARBA00022448"/>
    </source>
</evidence>
<dbReference type="InterPro" id="IPR051684">
    <property type="entry name" value="Electron_Trans/Redox"/>
</dbReference>
<dbReference type="Gene3D" id="2.60.40.10">
    <property type="entry name" value="Immunoglobulins"/>
    <property type="match status" value="1"/>
</dbReference>
<dbReference type="Pfam" id="PF12801">
    <property type="entry name" value="Fer4_5"/>
    <property type="match status" value="1"/>
</dbReference>
<keyword evidence="8" id="KW-1133">Transmembrane helix</keyword>
<dbReference type="PROSITE" id="PS51379">
    <property type="entry name" value="4FE4S_FER_2"/>
    <property type="match status" value="1"/>
</dbReference>
<dbReference type="InterPro" id="IPR017900">
    <property type="entry name" value="4Fe4S_Fe_S_CS"/>
</dbReference>
<keyword evidence="1" id="KW-0813">Transport</keyword>
<keyword evidence="11" id="KW-1185">Reference proteome</keyword>
<reference evidence="10 11" key="1">
    <citation type="submission" date="2023-02" db="EMBL/GenBank/DDBJ databases">
        <title>Genome sequence of Novosphingobium humi KACC 19094.</title>
        <authorList>
            <person name="Kim S."/>
            <person name="Heo J."/>
            <person name="Kwon S.-W."/>
        </authorList>
    </citation>
    <scope>NUCLEOTIDE SEQUENCE [LARGE SCALE GENOMIC DNA]</scope>
    <source>
        <strain evidence="10 11">KACC 19094</strain>
    </source>
</reference>
<dbReference type="SUPFAM" id="SSF54862">
    <property type="entry name" value="4Fe-4S ferredoxins"/>
    <property type="match status" value="1"/>
</dbReference>
<dbReference type="InterPro" id="IPR014116">
    <property type="entry name" value="Cyt_c_oxidase_cbb3_FixG"/>
</dbReference>
<dbReference type="InterPro" id="IPR017896">
    <property type="entry name" value="4Fe4S_Fe-S-bd"/>
</dbReference>
<dbReference type="PANTHER" id="PTHR30176:SF3">
    <property type="entry name" value="FERREDOXIN-TYPE PROTEIN NAPH"/>
    <property type="match status" value="1"/>
</dbReference>
<dbReference type="Pfam" id="PF13746">
    <property type="entry name" value="Fer4_18"/>
    <property type="match status" value="1"/>
</dbReference>
<dbReference type="InterPro" id="IPR013783">
    <property type="entry name" value="Ig-like_fold"/>
</dbReference>
<evidence type="ECO:0000256" key="2">
    <source>
        <dbReference type="ARBA" id="ARBA00022485"/>
    </source>
</evidence>
<keyword evidence="6" id="KW-0411">Iron-sulfur</keyword>
<gene>
    <name evidence="10" type="primary">ccoG</name>
    <name evidence="10" type="ORF">PQ457_13215</name>
</gene>
<accession>A0ABY7TUF5</accession>
<evidence type="ECO:0000256" key="4">
    <source>
        <dbReference type="ARBA" id="ARBA00022982"/>
    </source>
</evidence>
<feature type="region of interest" description="Disordered" evidence="7">
    <location>
        <begin position="1"/>
        <end position="23"/>
    </location>
</feature>
<evidence type="ECO:0000256" key="8">
    <source>
        <dbReference type="SAM" id="Phobius"/>
    </source>
</evidence>
<proteinExistence type="predicted"/>
<feature type="transmembrane region" description="Helical" evidence="8">
    <location>
        <begin position="192"/>
        <end position="214"/>
    </location>
</feature>
<dbReference type="NCBIfam" id="TIGR02745">
    <property type="entry name" value="ccoG_rdxA_fixG"/>
    <property type="match status" value="1"/>
</dbReference>
<keyword evidence="3" id="KW-0479">Metal-binding</keyword>
<evidence type="ECO:0000256" key="7">
    <source>
        <dbReference type="SAM" id="MobiDB-lite"/>
    </source>
</evidence>
<organism evidence="10 11">
    <name type="scientific">Novosphingobium humi</name>
    <dbReference type="NCBI Taxonomy" id="2282397"/>
    <lineage>
        <taxon>Bacteria</taxon>
        <taxon>Pseudomonadati</taxon>
        <taxon>Pseudomonadota</taxon>
        <taxon>Alphaproteobacteria</taxon>
        <taxon>Sphingomonadales</taxon>
        <taxon>Sphingomonadaceae</taxon>
        <taxon>Novosphingobium</taxon>
    </lineage>
</organism>
<feature type="transmembrane region" description="Helical" evidence="8">
    <location>
        <begin position="36"/>
        <end position="54"/>
    </location>
</feature>
<keyword evidence="4" id="KW-0249">Electron transport</keyword>
<dbReference type="PANTHER" id="PTHR30176">
    <property type="entry name" value="FERREDOXIN-TYPE PROTEIN NAPH"/>
    <property type="match status" value="1"/>
</dbReference>
<dbReference type="Proteomes" id="UP001218231">
    <property type="component" value="Chromosome"/>
</dbReference>
<feature type="transmembrane region" description="Helical" evidence="8">
    <location>
        <begin position="88"/>
        <end position="109"/>
    </location>
</feature>
<dbReference type="EMBL" id="CP117417">
    <property type="protein sequence ID" value="WCT76873.1"/>
    <property type="molecule type" value="Genomic_DNA"/>
</dbReference>
<dbReference type="RefSeq" id="WP_273617274.1">
    <property type="nucleotide sequence ID" value="NZ_CP117417.1"/>
</dbReference>
<feature type="domain" description="4Fe-4S ferredoxin-type" evidence="9">
    <location>
        <begin position="255"/>
        <end position="284"/>
    </location>
</feature>
<evidence type="ECO:0000256" key="5">
    <source>
        <dbReference type="ARBA" id="ARBA00023004"/>
    </source>
</evidence>
<keyword evidence="8" id="KW-0812">Transmembrane</keyword>
<evidence type="ECO:0000259" key="9">
    <source>
        <dbReference type="PROSITE" id="PS51379"/>
    </source>
</evidence>
<name>A0ABY7TUF5_9SPHN</name>